<dbReference type="EMBL" id="JADBEF010000001">
    <property type="protein sequence ID" value="MBE1563988.1"/>
    <property type="molecule type" value="Genomic_DNA"/>
</dbReference>
<gene>
    <name evidence="1" type="ORF">H4W81_006767</name>
</gene>
<proteinExistence type="predicted"/>
<evidence type="ECO:0000313" key="2">
    <source>
        <dbReference type="Proteomes" id="UP000661607"/>
    </source>
</evidence>
<sequence>MCSTPIAQARTGRPARYCGTPCRQAAHRARRRPTETASRAARLRERLAADAAAVRQLVDELTAAIATIGAAGLDQDADAGAPNGRERDLAELTERLTKLVGSISVHVRDLSRCPDPGPPQ</sequence>
<dbReference type="Proteomes" id="UP000661607">
    <property type="component" value="Unassembled WGS sequence"/>
</dbReference>
<protein>
    <submittedName>
        <fullName evidence="1">Uncharacterized protein</fullName>
    </submittedName>
</protein>
<organism evidence="1 2">
    <name type="scientific">Nonomuraea africana</name>
    <dbReference type="NCBI Taxonomy" id="46171"/>
    <lineage>
        <taxon>Bacteria</taxon>
        <taxon>Bacillati</taxon>
        <taxon>Actinomycetota</taxon>
        <taxon>Actinomycetes</taxon>
        <taxon>Streptosporangiales</taxon>
        <taxon>Streptosporangiaceae</taxon>
        <taxon>Nonomuraea</taxon>
    </lineage>
</organism>
<dbReference type="RefSeq" id="WP_225958916.1">
    <property type="nucleotide sequence ID" value="NZ_BAAASY010000028.1"/>
</dbReference>
<accession>A0ABR9KPM5</accession>
<evidence type="ECO:0000313" key="1">
    <source>
        <dbReference type="EMBL" id="MBE1563988.1"/>
    </source>
</evidence>
<name>A0ABR9KPM5_9ACTN</name>
<keyword evidence="2" id="KW-1185">Reference proteome</keyword>
<reference evidence="1 2" key="1">
    <citation type="submission" date="2020-10" db="EMBL/GenBank/DDBJ databases">
        <title>Sequencing the genomes of 1000 actinobacteria strains.</title>
        <authorList>
            <person name="Klenk H.-P."/>
        </authorList>
    </citation>
    <scope>NUCLEOTIDE SEQUENCE [LARGE SCALE GENOMIC DNA]</scope>
    <source>
        <strain evidence="1 2">DSM 43748</strain>
    </source>
</reference>
<comment type="caution">
    <text evidence="1">The sequence shown here is derived from an EMBL/GenBank/DDBJ whole genome shotgun (WGS) entry which is preliminary data.</text>
</comment>